<feature type="region of interest" description="Disordered" evidence="1">
    <location>
        <begin position="79"/>
        <end position="100"/>
    </location>
</feature>
<dbReference type="Proteomes" id="UP001283361">
    <property type="component" value="Unassembled WGS sequence"/>
</dbReference>
<dbReference type="AlphaFoldDB" id="A0AAE0ZRT2"/>
<gene>
    <name evidence="2" type="ORF">RRG08_010995</name>
</gene>
<comment type="caution">
    <text evidence="2">The sequence shown here is derived from an EMBL/GenBank/DDBJ whole genome shotgun (WGS) entry which is preliminary data.</text>
</comment>
<evidence type="ECO:0000313" key="2">
    <source>
        <dbReference type="EMBL" id="KAK3773786.1"/>
    </source>
</evidence>
<evidence type="ECO:0000313" key="3">
    <source>
        <dbReference type="Proteomes" id="UP001283361"/>
    </source>
</evidence>
<sequence length="161" mass="18469">MVRHSSISLISSCYIQAHPAELVLVWSFWYDQSLWGGGGVQPGENCPVVLKGAQLYDPSTTGRWIDYLVLPEKTVDSVKHQQDNGLTNTPPGQKQTEMDTTLRREPVVGVRTACMSKLQRFAHRQWGQERWPLPYAARHEQHNYHSQDPPSIMRKTEDERN</sequence>
<dbReference type="EMBL" id="JAWDGP010003509">
    <property type="protein sequence ID" value="KAK3773786.1"/>
    <property type="molecule type" value="Genomic_DNA"/>
</dbReference>
<reference evidence="2" key="1">
    <citation type="journal article" date="2023" name="G3 (Bethesda)">
        <title>A reference genome for the long-term kleptoplast-retaining sea slug Elysia crispata morphotype clarki.</title>
        <authorList>
            <person name="Eastman K.E."/>
            <person name="Pendleton A.L."/>
            <person name="Shaikh M.A."/>
            <person name="Suttiyut T."/>
            <person name="Ogas R."/>
            <person name="Tomko P."/>
            <person name="Gavelis G."/>
            <person name="Widhalm J.R."/>
            <person name="Wisecaver J.H."/>
        </authorList>
    </citation>
    <scope>NUCLEOTIDE SEQUENCE</scope>
    <source>
        <strain evidence="2">ECLA1</strain>
    </source>
</reference>
<feature type="compositionally biased region" description="Polar residues" evidence="1">
    <location>
        <begin position="83"/>
        <end position="95"/>
    </location>
</feature>
<organism evidence="2 3">
    <name type="scientific">Elysia crispata</name>
    <name type="common">lettuce slug</name>
    <dbReference type="NCBI Taxonomy" id="231223"/>
    <lineage>
        <taxon>Eukaryota</taxon>
        <taxon>Metazoa</taxon>
        <taxon>Spiralia</taxon>
        <taxon>Lophotrochozoa</taxon>
        <taxon>Mollusca</taxon>
        <taxon>Gastropoda</taxon>
        <taxon>Heterobranchia</taxon>
        <taxon>Euthyneura</taxon>
        <taxon>Panpulmonata</taxon>
        <taxon>Sacoglossa</taxon>
        <taxon>Placobranchoidea</taxon>
        <taxon>Plakobranchidae</taxon>
        <taxon>Elysia</taxon>
    </lineage>
</organism>
<evidence type="ECO:0000256" key="1">
    <source>
        <dbReference type="SAM" id="MobiDB-lite"/>
    </source>
</evidence>
<keyword evidence="3" id="KW-1185">Reference proteome</keyword>
<name>A0AAE0ZRT2_9GAST</name>
<feature type="region of interest" description="Disordered" evidence="1">
    <location>
        <begin position="140"/>
        <end position="161"/>
    </location>
</feature>
<protein>
    <submittedName>
        <fullName evidence="2">Uncharacterized protein</fullName>
    </submittedName>
</protein>
<proteinExistence type="predicted"/>
<accession>A0AAE0ZRT2</accession>